<dbReference type="InterPro" id="IPR045863">
    <property type="entry name" value="CorA_TM1_TM2"/>
</dbReference>
<keyword evidence="3" id="KW-0813">Transport</keyword>
<dbReference type="InterPro" id="IPR002523">
    <property type="entry name" value="MgTranspt_CorA/ZnTranspt_ZntB"/>
</dbReference>
<evidence type="ECO:0000256" key="8">
    <source>
        <dbReference type="ARBA" id="ARBA00022989"/>
    </source>
</evidence>
<dbReference type="Proteomes" id="UP000246569">
    <property type="component" value="Unassembled WGS sequence"/>
</dbReference>
<dbReference type="GO" id="GO:0050897">
    <property type="term" value="F:cobalt ion binding"/>
    <property type="evidence" value="ECO:0007669"/>
    <property type="project" value="TreeGrafter"/>
</dbReference>
<keyword evidence="5" id="KW-0997">Cell inner membrane</keyword>
<dbReference type="PANTHER" id="PTHR46494">
    <property type="entry name" value="CORA FAMILY METAL ION TRANSPORTER (EUROFUNG)"/>
    <property type="match status" value="1"/>
</dbReference>
<dbReference type="Gene3D" id="1.20.58.340">
    <property type="entry name" value="Magnesium transport protein CorA, transmembrane region"/>
    <property type="match status" value="2"/>
</dbReference>
<evidence type="ECO:0000256" key="10">
    <source>
        <dbReference type="ARBA" id="ARBA00023136"/>
    </source>
</evidence>
<dbReference type="SUPFAM" id="SSF144083">
    <property type="entry name" value="Magnesium transport protein CorA, transmembrane region"/>
    <property type="match status" value="1"/>
</dbReference>
<dbReference type="GO" id="GO:0015087">
    <property type="term" value="F:cobalt ion transmembrane transporter activity"/>
    <property type="evidence" value="ECO:0007669"/>
    <property type="project" value="TreeGrafter"/>
</dbReference>
<feature type="transmembrane region" description="Helical" evidence="11">
    <location>
        <begin position="312"/>
        <end position="333"/>
    </location>
</feature>
<keyword evidence="6 11" id="KW-0812">Transmembrane</keyword>
<accession>A0A317N5D9</accession>
<dbReference type="PANTHER" id="PTHR46494:SF3">
    <property type="entry name" value="ZINC TRANSPORT PROTEIN ZNTB"/>
    <property type="match status" value="1"/>
</dbReference>
<evidence type="ECO:0000256" key="4">
    <source>
        <dbReference type="ARBA" id="ARBA00022475"/>
    </source>
</evidence>
<organism evidence="12 13">
    <name type="scientific">Plasticicumulans acidivorans</name>
    <dbReference type="NCBI Taxonomy" id="886464"/>
    <lineage>
        <taxon>Bacteria</taxon>
        <taxon>Pseudomonadati</taxon>
        <taxon>Pseudomonadota</taxon>
        <taxon>Gammaproteobacteria</taxon>
        <taxon>Candidatus Competibacteraceae</taxon>
        <taxon>Plasticicumulans</taxon>
    </lineage>
</organism>
<feature type="transmembrane region" description="Helical" evidence="11">
    <location>
        <begin position="277"/>
        <end position="300"/>
    </location>
</feature>
<reference evidence="12 13" key="1">
    <citation type="submission" date="2018-05" db="EMBL/GenBank/DDBJ databases">
        <title>Genomic Encyclopedia of Type Strains, Phase IV (KMG-IV): sequencing the most valuable type-strain genomes for metagenomic binning, comparative biology and taxonomic classification.</title>
        <authorList>
            <person name="Goeker M."/>
        </authorList>
    </citation>
    <scope>NUCLEOTIDE SEQUENCE [LARGE SCALE GENOMIC DNA]</scope>
    <source>
        <strain evidence="12 13">DSM 23606</strain>
    </source>
</reference>
<evidence type="ECO:0000256" key="1">
    <source>
        <dbReference type="ARBA" id="ARBA00004651"/>
    </source>
</evidence>
<evidence type="ECO:0000256" key="6">
    <source>
        <dbReference type="ARBA" id="ARBA00022692"/>
    </source>
</evidence>
<comment type="subcellular location">
    <subcellularLocation>
        <location evidence="1">Cell membrane</location>
        <topology evidence="1">Multi-pass membrane protein</topology>
    </subcellularLocation>
</comment>
<comment type="caution">
    <text evidence="12">The sequence shown here is derived from an EMBL/GenBank/DDBJ whole genome shotgun (WGS) entry which is preliminary data.</text>
</comment>
<dbReference type="AlphaFoldDB" id="A0A317N5D9"/>
<dbReference type="GO" id="GO:0015095">
    <property type="term" value="F:magnesium ion transmembrane transporter activity"/>
    <property type="evidence" value="ECO:0007669"/>
    <property type="project" value="TreeGrafter"/>
</dbReference>
<dbReference type="EMBL" id="QGTJ01000001">
    <property type="protein sequence ID" value="PWV65969.1"/>
    <property type="molecule type" value="Genomic_DNA"/>
</dbReference>
<evidence type="ECO:0000256" key="9">
    <source>
        <dbReference type="ARBA" id="ARBA00023065"/>
    </source>
</evidence>
<name>A0A317N5D9_9GAMM</name>
<dbReference type="OrthoDB" id="9803484at2"/>
<dbReference type="Pfam" id="PF01544">
    <property type="entry name" value="CorA"/>
    <property type="match status" value="1"/>
</dbReference>
<evidence type="ECO:0000256" key="7">
    <source>
        <dbReference type="ARBA" id="ARBA00022833"/>
    </source>
</evidence>
<proteinExistence type="inferred from homology"/>
<keyword evidence="13" id="KW-1185">Reference proteome</keyword>
<evidence type="ECO:0000256" key="11">
    <source>
        <dbReference type="SAM" id="Phobius"/>
    </source>
</evidence>
<keyword evidence="9" id="KW-0406">Ion transport</keyword>
<dbReference type="GO" id="GO:0000287">
    <property type="term" value="F:magnesium ion binding"/>
    <property type="evidence" value="ECO:0007669"/>
    <property type="project" value="TreeGrafter"/>
</dbReference>
<evidence type="ECO:0000256" key="3">
    <source>
        <dbReference type="ARBA" id="ARBA00022448"/>
    </source>
</evidence>
<dbReference type="GO" id="GO:0005886">
    <property type="term" value="C:plasma membrane"/>
    <property type="evidence" value="ECO:0007669"/>
    <property type="project" value="UniProtKB-SubCell"/>
</dbReference>
<evidence type="ECO:0000313" key="12">
    <source>
        <dbReference type="EMBL" id="PWV65969.1"/>
    </source>
</evidence>
<comment type="similarity">
    <text evidence="2">Belongs to the CorA metal ion transporter (MIT) (TC 1.A.35) family.</text>
</comment>
<evidence type="ECO:0000256" key="2">
    <source>
        <dbReference type="ARBA" id="ARBA00009765"/>
    </source>
</evidence>
<dbReference type="SUPFAM" id="SSF143865">
    <property type="entry name" value="CorA soluble domain-like"/>
    <property type="match status" value="1"/>
</dbReference>
<dbReference type="Gene3D" id="3.30.460.20">
    <property type="entry name" value="CorA soluble domain-like"/>
    <property type="match status" value="1"/>
</dbReference>
<keyword evidence="4" id="KW-1003">Cell membrane</keyword>
<evidence type="ECO:0000256" key="5">
    <source>
        <dbReference type="ARBA" id="ARBA00022519"/>
    </source>
</evidence>
<keyword evidence="8 11" id="KW-1133">Transmembrane helix</keyword>
<sequence length="337" mass="36996">MAQAESLLQALSPEDGVICGFRLWRDAPAERIGLAGVEAALAAGDSVIWLHFNLGRARAKRWLAQAEFLPVAFRQALAEREDRCRLEAIGEGLLGVINDLVYSDGTETAEPGELASLWFYANHRLLVSARIEPLRSPDRLRLAVRSGATDDSGIGLAAQLIAMRTEALESLVDEMVEQVDEIEEEILIGGISEREGLGRIRRGCARLRRGCGPERNALIRLLKRAPAWLDANDRRILGEVVDDLGFLLADERELYERAKLLQEELAGRLAETTNRNLYVLSVLTAVFSPMTLITGIFGMNTSGLPFAGGDHGFWPVMLLVCGAGAGTFALLFLKRKF</sequence>
<keyword evidence="7" id="KW-0862">Zinc</keyword>
<keyword evidence="10 11" id="KW-0472">Membrane</keyword>
<gene>
    <name evidence="12" type="ORF">C7443_101455</name>
</gene>
<evidence type="ECO:0000313" key="13">
    <source>
        <dbReference type="Proteomes" id="UP000246569"/>
    </source>
</evidence>
<dbReference type="InterPro" id="IPR045861">
    <property type="entry name" value="CorA_cytoplasmic_dom"/>
</dbReference>
<dbReference type="RefSeq" id="WP_110016947.1">
    <property type="nucleotide sequence ID" value="NZ_QGTJ01000001.1"/>
</dbReference>
<protein>
    <submittedName>
        <fullName evidence="12">Zinc transporter</fullName>
    </submittedName>
</protein>